<reference evidence="3 4" key="1">
    <citation type="submission" date="2021-01" db="EMBL/GenBank/DDBJ databases">
        <title>Whole genome shotgun sequence of Planotetraspora phitsanulokensis NBRC 104273.</title>
        <authorList>
            <person name="Komaki H."/>
            <person name="Tamura T."/>
        </authorList>
    </citation>
    <scope>NUCLEOTIDE SEQUENCE [LARGE SCALE GENOMIC DNA]</scope>
    <source>
        <strain evidence="3 4">NBRC 104273</strain>
    </source>
</reference>
<evidence type="ECO:0000313" key="4">
    <source>
        <dbReference type="Proteomes" id="UP000622547"/>
    </source>
</evidence>
<sequence>MSIPIYAAGMSLRIALLGLLKASGPSSGYDLAKKFETSVAHVWQAGHSQIYPELAKMAADGLVAVEAEGARGRKIYGVTPDGDAELRRWLLGHEPSTTVRSEAALQSFLVPLLEPGEAVTVLRRMKEASEARLAELEALRVRKDAVTDAAHQWGMFGAYALDLGIRQARGFVEWADDSIADIERRSDAT</sequence>
<dbReference type="EMBL" id="BOOP01000026">
    <property type="protein sequence ID" value="GII40485.1"/>
    <property type="molecule type" value="Genomic_DNA"/>
</dbReference>
<dbReference type="PANTHER" id="PTHR43252:SF6">
    <property type="entry name" value="NEGATIVE TRANSCRIPTION REGULATOR PADR"/>
    <property type="match status" value="1"/>
</dbReference>
<protein>
    <submittedName>
        <fullName evidence="3">Negative transcription regulator PadR</fullName>
    </submittedName>
</protein>
<dbReference type="InterPro" id="IPR036390">
    <property type="entry name" value="WH_DNA-bd_sf"/>
</dbReference>
<organism evidence="3 4">
    <name type="scientific">Planotetraspora phitsanulokensis</name>
    <dbReference type="NCBI Taxonomy" id="575192"/>
    <lineage>
        <taxon>Bacteria</taxon>
        <taxon>Bacillati</taxon>
        <taxon>Actinomycetota</taxon>
        <taxon>Actinomycetes</taxon>
        <taxon>Streptosporangiales</taxon>
        <taxon>Streptosporangiaceae</taxon>
        <taxon>Planotetraspora</taxon>
    </lineage>
</organism>
<dbReference type="Pfam" id="PF03551">
    <property type="entry name" value="PadR"/>
    <property type="match status" value="1"/>
</dbReference>
<dbReference type="AlphaFoldDB" id="A0A8J3UKN8"/>
<feature type="domain" description="Transcription regulator PadR C-terminal" evidence="2">
    <location>
        <begin position="99"/>
        <end position="182"/>
    </location>
</feature>
<dbReference type="Gene3D" id="6.10.140.190">
    <property type="match status" value="1"/>
</dbReference>
<dbReference type="InterPro" id="IPR018309">
    <property type="entry name" value="Tscrpt_reg_PadR_C"/>
</dbReference>
<evidence type="ECO:0000259" key="1">
    <source>
        <dbReference type="Pfam" id="PF03551"/>
    </source>
</evidence>
<gene>
    <name evidence="3" type="primary">padR_2</name>
    <name evidence="3" type="ORF">Pph01_54880</name>
</gene>
<feature type="domain" description="Transcription regulator PadR N-terminal" evidence="1">
    <location>
        <begin position="16"/>
        <end position="87"/>
    </location>
</feature>
<dbReference type="InterPro" id="IPR036388">
    <property type="entry name" value="WH-like_DNA-bd_sf"/>
</dbReference>
<keyword evidence="4" id="KW-1185">Reference proteome</keyword>
<name>A0A8J3UKN8_9ACTN</name>
<dbReference type="SUPFAM" id="SSF46785">
    <property type="entry name" value="Winged helix' DNA-binding domain"/>
    <property type="match status" value="1"/>
</dbReference>
<dbReference type="Proteomes" id="UP000622547">
    <property type="component" value="Unassembled WGS sequence"/>
</dbReference>
<dbReference type="InterPro" id="IPR005149">
    <property type="entry name" value="Tscrpt_reg_PadR_N"/>
</dbReference>
<evidence type="ECO:0000313" key="3">
    <source>
        <dbReference type="EMBL" id="GII40485.1"/>
    </source>
</evidence>
<proteinExistence type="predicted"/>
<dbReference type="PANTHER" id="PTHR43252">
    <property type="entry name" value="TRANSCRIPTIONAL REGULATOR YQJI"/>
    <property type="match status" value="1"/>
</dbReference>
<accession>A0A8J3UKN8</accession>
<comment type="caution">
    <text evidence="3">The sequence shown here is derived from an EMBL/GenBank/DDBJ whole genome shotgun (WGS) entry which is preliminary data.</text>
</comment>
<evidence type="ECO:0000259" key="2">
    <source>
        <dbReference type="Pfam" id="PF10400"/>
    </source>
</evidence>
<dbReference type="Gene3D" id="1.10.10.10">
    <property type="entry name" value="Winged helix-like DNA-binding domain superfamily/Winged helix DNA-binding domain"/>
    <property type="match status" value="1"/>
</dbReference>
<dbReference type="Pfam" id="PF10400">
    <property type="entry name" value="Vir_act_alpha_C"/>
    <property type="match status" value="1"/>
</dbReference>